<feature type="region of interest" description="Disordered" evidence="1">
    <location>
        <begin position="1"/>
        <end position="30"/>
    </location>
</feature>
<proteinExistence type="predicted"/>
<sequence>MFHRRTLYQKHRGAHKDCATQNSPYNGRNHQPEVALHTSEGAAFAAQHLTGRKVIEGKRVTYIMPTPTDDQSLTTILASKQPLQKFVRLNDTSTMTDWANRRRGVKCMSIHLSHSPLQRLT</sequence>
<evidence type="ECO:0000313" key="2">
    <source>
        <dbReference type="EMBL" id="PSB31886.1"/>
    </source>
</evidence>
<dbReference type="AlphaFoldDB" id="A0A2T1EGL6"/>
<reference evidence="2 3" key="2">
    <citation type="submission" date="2018-03" db="EMBL/GenBank/DDBJ databases">
        <title>The ancient ancestry and fast evolution of plastids.</title>
        <authorList>
            <person name="Moore K.R."/>
            <person name="Magnabosco C."/>
            <person name="Momper L."/>
            <person name="Gold D.A."/>
            <person name="Bosak T."/>
            <person name="Fournier G.P."/>
        </authorList>
    </citation>
    <scope>NUCLEOTIDE SEQUENCE [LARGE SCALE GENOMIC DNA]</scope>
    <source>
        <strain evidence="2 3">ULC18</strain>
    </source>
</reference>
<feature type="compositionally biased region" description="Polar residues" evidence="1">
    <location>
        <begin position="19"/>
        <end position="29"/>
    </location>
</feature>
<organism evidence="2 3">
    <name type="scientific">Stenomitos frigidus ULC18</name>
    <dbReference type="NCBI Taxonomy" id="2107698"/>
    <lineage>
        <taxon>Bacteria</taxon>
        <taxon>Bacillati</taxon>
        <taxon>Cyanobacteriota</taxon>
        <taxon>Cyanophyceae</taxon>
        <taxon>Leptolyngbyales</taxon>
        <taxon>Leptolyngbyaceae</taxon>
        <taxon>Stenomitos</taxon>
    </lineage>
</organism>
<gene>
    <name evidence="2" type="ORF">C7B82_06620</name>
</gene>
<reference evidence="3" key="1">
    <citation type="submission" date="2018-02" db="EMBL/GenBank/DDBJ databases">
        <authorList>
            <person name="Moore K."/>
            <person name="Momper L."/>
        </authorList>
    </citation>
    <scope>NUCLEOTIDE SEQUENCE [LARGE SCALE GENOMIC DNA]</scope>
    <source>
        <strain evidence="3">ULC18</strain>
    </source>
</reference>
<evidence type="ECO:0000256" key="1">
    <source>
        <dbReference type="SAM" id="MobiDB-lite"/>
    </source>
</evidence>
<dbReference type="EMBL" id="PVWK01000031">
    <property type="protein sequence ID" value="PSB31886.1"/>
    <property type="molecule type" value="Genomic_DNA"/>
</dbReference>
<name>A0A2T1EGL6_9CYAN</name>
<dbReference type="Proteomes" id="UP000239576">
    <property type="component" value="Unassembled WGS sequence"/>
</dbReference>
<feature type="compositionally biased region" description="Basic residues" evidence="1">
    <location>
        <begin position="1"/>
        <end position="14"/>
    </location>
</feature>
<keyword evidence="3" id="KW-1185">Reference proteome</keyword>
<protein>
    <submittedName>
        <fullName evidence="2">Uncharacterized protein</fullName>
    </submittedName>
</protein>
<accession>A0A2T1EGL6</accession>
<comment type="caution">
    <text evidence="2">The sequence shown here is derived from an EMBL/GenBank/DDBJ whole genome shotgun (WGS) entry which is preliminary data.</text>
</comment>
<evidence type="ECO:0000313" key="3">
    <source>
        <dbReference type="Proteomes" id="UP000239576"/>
    </source>
</evidence>